<feature type="disulfide bond" evidence="18">
    <location>
        <begin position="698"/>
        <end position="710"/>
    </location>
</feature>
<dbReference type="InterPro" id="IPR000719">
    <property type="entry name" value="Prot_kinase_dom"/>
</dbReference>
<dbReference type="GO" id="GO:0005886">
    <property type="term" value="C:plasma membrane"/>
    <property type="evidence" value="ECO:0007669"/>
    <property type="project" value="UniProtKB-SubCell"/>
</dbReference>
<evidence type="ECO:0000313" key="27">
    <source>
        <dbReference type="EMBL" id="CAH1246282.1"/>
    </source>
</evidence>
<feature type="disulfide bond" evidence="18">
    <location>
        <begin position="668"/>
        <end position="686"/>
    </location>
</feature>
<feature type="disulfide bond" evidence="18">
    <location>
        <begin position="796"/>
        <end position="811"/>
    </location>
</feature>
<dbReference type="CDD" id="cd00041">
    <property type="entry name" value="CUB"/>
    <property type="match status" value="1"/>
</dbReference>
<dbReference type="InterPro" id="IPR001611">
    <property type="entry name" value="Leu-rich_rpt"/>
</dbReference>
<feature type="transmembrane region" description="Helical" evidence="21">
    <location>
        <begin position="1756"/>
        <end position="1780"/>
    </location>
</feature>
<dbReference type="SUPFAM" id="SSF56112">
    <property type="entry name" value="Protein kinase-like (PK-like)"/>
    <property type="match status" value="1"/>
</dbReference>
<keyword evidence="6 21" id="KW-0812">Transmembrane</keyword>
<evidence type="ECO:0000256" key="20">
    <source>
        <dbReference type="SAM" id="MobiDB-lite"/>
    </source>
</evidence>
<dbReference type="FunFam" id="2.60.120.290:FF:000013">
    <property type="entry name" value="Membrane frizzled-related protein"/>
    <property type="match status" value="1"/>
</dbReference>
<dbReference type="PRINTS" id="PR00258">
    <property type="entry name" value="SPERACTRCPTR"/>
</dbReference>
<dbReference type="GO" id="GO:0008236">
    <property type="term" value="F:serine-type peptidase activity"/>
    <property type="evidence" value="ECO:0007669"/>
    <property type="project" value="UniProtKB-KW"/>
</dbReference>
<dbReference type="SMART" id="SM00192">
    <property type="entry name" value="LDLa"/>
    <property type="match status" value="12"/>
</dbReference>
<dbReference type="SMART" id="SM00034">
    <property type="entry name" value="CLECT"/>
    <property type="match status" value="2"/>
</dbReference>
<keyword evidence="10" id="KW-0720">Serine protease</keyword>
<feature type="transmembrane region" description="Helical" evidence="21">
    <location>
        <begin position="1724"/>
        <end position="1744"/>
    </location>
</feature>
<keyword evidence="16" id="KW-0325">Glycoprotein</keyword>
<evidence type="ECO:0000256" key="10">
    <source>
        <dbReference type="ARBA" id="ARBA00022825"/>
    </source>
</evidence>
<dbReference type="CDD" id="cd00112">
    <property type="entry name" value="LDLa"/>
    <property type="match status" value="11"/>
</dbReference>
<dbReference type="InterPro" id="IPR016186">
    <property type="entry name" value="C-type_lectin-like/link_sf"/>
</dbReference>
<keyword evidence="17" id="KW-0807">Transducer</keyword>
<dbReference type="Gene3D" id="1.20.1070.10">
    <property type="entry name" value="Rhodopsin 7-helix transmembrane proteins"/>
    <property type="match status" value="1"/>
</dbReference>
<keyword evidence="3" id="KW-1003">Cell membrane</keyword>
<dbReference type="Pfam" id="PF00431">
    <property type="entry name" value="CUB"/>
    <property type="match status" value="1"/>
</dbReference>
<dbReference type="SUPFAM" id="SSF52058">
    <property type="entry name" value="L domain-like"/>
    <property type="match status" value="1"/>
</dbReference>
<dbReference type="InterPro" id="IPR036055">
    <property type="entry name" value="LDL_receptor-like_sf"/>
</dbReference>
<feature type="disulfide bond" evidence="18">
    <location>
        <begin position="742"/>
        <end position="760"/>
    </location>
</feature>
<evidence type="ECO:0000256" key="11">
    <source>
        <dbReference type="ARBA" id="ARBA00022989"/>
    </source>
</evidence>
<name>A0A8J9Z273_BRALA</name>
<feature type="disulfide bond" evidence="18">
    <location>
        <begin position="735"/>
        <end position="747"/>
    </location>
</feature>
<dbReference type="InterPro" id="IPR001190">
    <property type="entry name" value="SRCR"/>
</dbReference>
<keyword evidence="9" id="KW-0378">Hydrolase</keyword>
<evidence type="ECO:0000256" key="6">
    <source>
        <dbReference type="ARBA" id="ARBA00022692"/>
    </source>
</evidence>
<dbReference type="PROSITE" id="PS50262">
    <property type="entry name" value="G_PROTEIN_RECEP_F1_2"/>
    <property type="match status" value="1"/>
</dbReference>
<dbReference type="InterPro" id="IPR035914">
    <property type="entry name" value="Sperma_CUB_dom_sf"/>
</dbReference>
<evidence type="ECO:0000313" key="28">
    <source>
        <dbReference type="Proteomes" id="UP000838412"/>
    </source>
</evidence>
<dbReference type="SMART" id="SM00202">
    <property type="entry name" value="SR"/>
    <property type="match status" value="1"/>
</dbReference>
<evidence type="ECO:0000256" key="14">
    <source>
        <dbReference type="ARBA" id="ARBA00023157"/>
    </source>
</evidence>
<feature type="domain" description="SRCR" evidence="26">
    <location>
        <begin position="818"/>
        <end position="918"/>
    </location>
</feature>
<dbReference type="Pfam" id="PF00059">
    <property type="entry name" value="Lectin_C"/>
    <property type="match status" value="1"/>
</dbReference>
<feature type="domain" description="G-protein coupled receptors family 1 profile" evidence="25">
    <location>
        <begin position="1735"/>
        <end position="1991"/>
    </location>
</feature>
<feature type="domain" description="CUB" evidence="22">
    <location>
        <begin position="74"/>
        <end position="190"/>
    </location>
</feature>
<feature type="disulfide bond" evidence="18">
    <location>
        <begin position="661"/>
        <end position="673"/>
    </location>
</feature>
<evidence type="ECO:0000256" key="8">
    <source>
        <dbReference type="ARBA" id="ARBA00022737"/>
    </source>
</evidence>
<dbReference type="GO" id="GO:0008528">
    <property type="term" value="F:G protein-coupled peptide receptor activity"/>
    <property type="evidence" value="ECO:0007669"/>
    <property type="project" value="TreeGrafter"/>
</dbReference>
<keyword evidence="11 21" id="KW-1133">Transmembrane helix</keyword>
<dbReference type="Gene3D" id="2.60.120.290">
    <property type="entry name" value="Spermadhesin, CUB domain"/>
    <property type="match status" value="3"/>
</dbReference>
<evidence type="ECO:0000256" key="7">
    <source>
        <dbReference type="ARBA" id="ARBA00022729"/>
    </source>
</evidence>
<evidence type="ECO:0000256" key="17">
    <source>
        <dbReference type="ARBA" id="ARBA00023224"/>
    </source>
</evidence>
<feature type="disulfide bond" evidence="18">
    <location>
        <begin position="643"/>
        <end position="658"/>
    </location>
</feature>
<dbReference type="Pfam" id="PF00001">
    <property type="entry name" value="7tm_1"/>
    <property type="match status" value="1"/>
</dbReference>
<feature type="disulfide bond" evidence="19">
    <location>
        <begin position="887"/>
        <end position="897"/>
    </location>
</feature>
<dbReference type="Gene3D" id="3.80.10.10">
    <property type="entry name" value="Ribonuclease Inhibitor"/>
    <property type="match status" value="2"/>
</dbReference>
<keyword evidence="13 21" id="KW-0472">Membrane</keyword>
<feature type="disulfide bond" evidence="18">
    <location>
        <begin position="754"/>
        <end position="769"/>
    </location>
</feature>
<evidence type="ECO:0000256" key="5">
    <source>
        <dbReference type="ARBA" id="ARBA00022670"/>
    </source>
</evidence>
<feature type="disulfide bond" evidence="18">
    <location>
        <begin position="1305"/>
        <end position="1323"/>
    </location>
</feature>
<dbReference type="SUPFAM" id="SSF57424">
    <property type="entry name" value="LDL receptor-like module"/>
    <property type="match status" value="11"/>
</dbReference>
<dbReference type="InterPro" id="IPR003591">
    <property type="entry name" value="Leu-rich_rpt_typical-subtyp"/>
</dbReference>
<dbReference type="InterPro" id="IPR016187">
    <property type="entry name" value="CTDL_fold"/>
</dbReference>
<feature type="disulfide bond" evidence="18">
    <location>
        <begin position="1223"/>
        <end position="1235"/>
    </location>
</feature>
<evidence type="ECO:0000259" key="24">
    <source>
        <dbReference type="PROSITE" id="PS50041"/>
    </source>
</evidence>
<keyword evidence="14 19" id="KW-1015">Disulfide bond</keyword>
<dbReference type="FunFam" id="3.10.250.10:FF:000005">
    <property type="entry name" value="Neurotrypsin isoform A"/>
    <property type="match status" value="1"/>
</dbReference>
<dbReference type="InterPro" id="IPR002172">
    <property type="entry name" value="LDrepeatLR_classA_rpt"/>
</dbReference>
<dbReference type="PANTHER" id="PTHR24372">
    <property type="entry name" value="GLYCOPROTEIN HORMONE RECEPTOR"/>
    <property type="match status" value="1"/>
</dbReference>
<dbReference type="InterPro" id="IPR000276">
    <property type="entry name" value="GPCR_Rhodpsn"/>
</dbReference>
<protein>
    <submittedName>
        <fullName evidence="27">RXFP1 protein</fullName>
    </submittedName>
</protein>
<feature type="disulfide bond" evidence="18">
    <location>
        <begin position="631"/>
        <end position="649"/>
    </location>
</feature>
<feature type="disulfide bond" evidence="19">
    <location>
        <begin position="856"/>
        <end position="917"/>
    </location>
</feature>
<dbReference type="GO" id="GO:0009755">
    <property type="term" value="P:hormone-mediated signaling pathway"/>
    <property type="evidence" value="ECO:0007669"/>
    <property type="project" value="TreeGrafter"/>
</dbReference>
<evidence type="ECO:0000256" key="4">
    <source>
        <dbReference type="ARBA" id="ARBA00022614"/>
    </source>
</evidence>
<feature type="transmembrane region" description="Helical" evidence="21">
    <location>
        <begin position="1889"/>
        <end position="1915"/>
    </location>
</feature>
<comment type="subcellular location">
    <subcellularLocation>
        <location evidence="1">Cell membrane</location>
        <topology evidence="1">Multi-pass membrane protein</topology>
    </subcellularLocation>
</comment>
<evidence type="ECO:0000256" key="9">
    <source>
        <dbReference type="ARBA" id="ARBA00022801"/>
    </source>
</evidence>
<keyword evidence="12" id="KW-0297">G-protein coupled receptor</keyword>
<feature type="transmembrane region" description="Helical" evidence="21">
    <location>
        <begin position="1948"/>
        <end position="1968"/>
    </location>
</feature>
<evidence type="ECO:0000256" key="12">
    <source>
        <dbReference type="ARBA" id="ARBA00023040"/>
    </source>
</evidence>
<dbReference type="InterPro" id="IPR036772">
    <property type="entry name" value="SRCR-like_dom_sf"/>
</dbReference>
<feature type="disulfide bond" evidence="18">
    <location>
        <begin position="624"/>
        <end position="636"/>
    </location>
</feature>
<dbReference type="Gene3D" id="3.10.100.10">
    <property type="entry name" value="Mannose-Binding Protein A, subunit A"/>
    <property type="match status" value="2"/>
</dbReference>
<dbReference type="Pfam" id="PF00057">
    <property type="entry name" value="Ldl_recept_a"/>
    <property type="match status" value="9"/>
</dbReference>
<dbReference type="SUPFAM" id="SSF81321">
    <property type="entry name" value="Family A G protein-coupled receptor-like"/>
    <property type="match status" value="1"/>
</dbReference>
<evidence type="ECO:0000256" key="1">
    <source>
        <dbReference type="ARBA" id="ARBA00004651"/>
    </source>
</evidence>
<comment type="similarity">
    <text evidence="2">Belongs to the DMBT1 family.</text>
</comment>
<feature type="transmembrane region" description="Helical" evidence="21">
    <location>
        <begin position="1974"/>
        <end position="1996"/>
    </location>
</feature>
<dbReference type="GO" id="GO:0006508">
    <property type="term" value="P:proteolysis"/>
    <property type="evidence" value="ECO:0007669"/>
    <property type="project" value="UniProtKB-KW"/>
</dbReference>
<evidence type="ECO:0000259" key="22">
    <source>
        <dbReference type="PROSITE" id="PS01180"/>
    </source>
</evidence>
<keyword evidence="7" id="KW-0732">Signal</keyword>
<dbReference type="Pfam" id="PF00530">
    <property type="entry name" value="SRCR"/>
    <property type="match status" value="1"/>
</dbReference>
<evidence type="ECO:0000259" key="25">
    <source>
        <dbReference type="PROSITE" id="PS50262"/>
    </source>
</evidence>
<dbReference type="InterPro" id="IPR000859">
    <property type="entry name" value="CUB_dom"/>
</dbReference>
<feature type="disulfide bond" evidence="18">
    <location>
        <begin position="1298"/>
        <end position="1310"/>
    </location>
</feature>
<dbReference type="EMBL" id="OV696700">
    <property type="protein sequence ID" value="CAH1246282.1"/>
    <property type="molecule type" value="Genomic_DNA"/>
</dbReference>
<reference evidence="27" key="1">
    <citation type="submission" date="2022-01" db="EMBL/GenBank/DDBJ databases">
        <authorList>
            <person name="Braso-Vives M."/>
        </authorList>
    </citation>
    <scope>NUCLEOTIDE SEQUENCE</scope>
</reference>
<comment type="caution">
    <text evidence="18">Lacks conserved residue(s) required for the propagation of feature annotation.</text>
</comment>
<dbReference type="FunFam" id="4.10.400.10:FF:000065">
    <property type="entry name" value="Transmembrane protease serine 7"/>
    <property type="match status" value="2"/>
</dbReference>
<dbReference type="PROSITE" id="PS01180">
    <property type="entry name" value="CUB"/>
    <property type="match status" value="1"/>
</dbReference>
<evidence type="ECO:0000256" key="15">
    <source>
        <dbReference type="ARBA" id="ARBA00023170"/>
    </source>
</evidence>
<dbReference type="InterPro" id="IPR001304">
    <property type="entry name" value="C-type_lectin-like"/>
</dbReference>
<feature type="disulfide bond" evidence="18">
    <location>
        <begin position="1439"/>
        <end position="1457"/>
    </location>
</feature>
<dbReference type="Proteomes" id="UP000838412">
    <property type="component" value="Chromosome 15"/>
</dbReference>
<feature type="disulfide bond" evidence="18">
    <location>
        <begin position="1266"/>
        <end position="1284"/>
    </location>
</feature>
<dbReference type="GO" id="GO:0007189">
    <property type="term" value="P:adenylate cyclase-activating G protein-coupled receptor signaling pathway"/>
    <property type="evidence" value="ECO:0007669"/>
    <property type="project" value="TreeGrafter"/>
</dbReference>
<dbReference type="PROSITE" id="PS50011">
    <property type="entry name" value="PROTEIN_KINASE_DOM"/>
    <property type="match status" value="1"/>
</dbReference>
<evidence type="ECO:0000256" key="13">
    <source>
        <dbReference type="ARBA" id="ARBA00023136"/>
    </source>
</evidence>
<feature type="disulfide bond" evidence="18">
    <location>
        <begin position="1451"/>
        <end position="1466"/>
    </location>
</feature>
<dbReference type="Gene3D" id="4.10.400.10">
    <property type="entry name" value="Low-density Lipoprotein Receptor"/>
    <property type="match status" value="11"/>
</dbReference>
<dbReference type="SUPFAM" id="SSF56436">
    <property type="entry name" value="C-type lectin-like"/>
    <property type="match status" value="2"/>
</dbReference>
<dbReference type="SUPFAM" id="SSF49854">
    <property type="entry name" value="Spermadhesin, CUB domain"/>
    <property type="match status" value="3"/>
</dbReference>
<dbReference type="SMART" id="SM00369">
    <property type="entry name" value="LRR_TYP"/>
    <property type="match status" value="5"/>
</dbReference>
<feature type="disulfide bond" evidence="18">
    <location>
        <begin position="717"/>
        <end position="732"/>
    </location>
</feature>
<keyword evidence="5" id="KW-0645">Protease</keyword>
<dbReference type="InterPro" id="IPR023415">
    <property type="entry name" value="LDLR_class-A_CS"/>
</dbReference>
<feature type="compositionally biased region" description="Polar residues" evidence="20">
    <location>
        <begin position="193"/>
        <end position="203"/>
    </location>
</feature>
<evidence type="ECO:0000256" key="19">
    <source>
        <dbReference type="PROSITE-ProRule" id="PRU00196"/>
    </source>
</evidence>
<dbReference type="CDD" id="cd00037">
    <property type="entry name" value="CLECT"/>
    <property type="match status" value="1"/>
</dbReference>
<dbReference type="Gene3D" id="3.30.200.20">
    <property type="entry name" value="Phosphorylase Kinase, domain 1"/>
    <property type="match status" value="1"/>
</dbReference>
<evidence type="ECO:0000256" key="21">
    <source>
        <dbReference type="SAM" id="Phobius"/>
    </source>
</evidence>
<evidence type="ECO:0000256" key="16">
    <source>
        <dbReference type="ARBA" id="ARBA00023180"/>
    </source>
</evidence>
<feature type="disulfide bond" evidence="18">
    <location>
        <begin position="1230"/>
        <end position="1248"/>
    </location>
</feature>
<feature type="transmembrane region" description="Helical" evidence="21">
    <location>
        <begin position="1840"/>
        <end position="1863"/>
    </location>
</feature>
<dbReference type="PROSITE" id="PS01209">
    <property type="entry name" value="LDLRA_1"/>
    <property type="match status" value="5"/>
</dbReference>
<feature type="transmembrane region" description="Helical" evidence="21">
    <location>
        <begin position="1800"/>
        <end position="1819"/>
    </location>
</feature>
<dbReference type="InterPro" id="IPR032675">
    <property type="entry name" value="LRR_dom_sf"/>
</dbReference>
<keyword evidence="15" id="KW-0675">Receptor</keyword>
<feature type="disulfide bond" evidence="18">
    <location>
        <begin position="1471"/>
        <end position="1483"/>
    </location>
</feature>
<evidence type="ECO:0000256" key="3">
    <source>
        <dbReference type="ARBA" id="ARBA00022475"/>
    </source>
</evidence>
<feature type="domain" description="Protein kinase" evidence="23">
    <location>
        <begin position="2078"/>
        <end position="2250"/>
    </location>
</feature>
<proteinExistence type="inferred from homology"/>
<dbReference type="OrthoDB" id="10011338at2759"/>
<feature type="disulfide bond" evidence="19">
    <location>
        <begin position="843"/>
        <end position="907"/>
    </location>
</feature>
<accession>A0A8J9Z273</accession>
<sequence>MRVAACCSSKKQKRAAGAAARCCAGSFVAGSGGGTSAMDRRGRRLLVYLAILLTIPLATSDQGCEPKGFGSSGCNSNRTLTGDCGSIQSMGFPNTPYDNSALCEWNIQVRPDRVIMLTFTQFDLEYSGSSCVYDSVTIYNGADDKAPMIGRFCGSNVPQSITSSTNQIFIRFKTDNAFPGDGFYAFYNSSEKPSKGSPANTNPQPVPKVLTDPTGIINTDDLMSSGRRRDPILSLWSIRSKIGTQLTLNWEARFNAIRSDGNGYFKVYDGPSDTSASVQELFFDRGTRGQATSGSILSTGHHLYIAYYVSSPRTANVTVVASYAATDSTPKISGCYSPQDFSVRRLRGQFSARNDTDQLSSFFCTALLNARAAKHYLFKVKEMTLQGDPSNNCVLEGFAFYDGNNTDAPMYGPFCGSEPSNKPLPFVSSGDMLVVAYSYLGSGQVVADYRQTDCKDLSSYLDANTTSIVTESCGSFRQPPLLTDTNFKYRLDIQVAEQNYIQMKIVRFADYQDVFYVCETLQKRCEENFEIYEPNGDNKWRIYSYCPYYEQAKTEVVTSSGNKVYVVYSTNCRWARSGFFFSYEVKSCEGMFPCDNGHCIDYAWLCDGDNDCKDNSDERDCEGCGEGQFRCKNGMCVSVSRRCDKFDHCGDGSDEEDCGDCTVDSYLCGNGWCIQKDRVCNGINDCGDNSDEMKCVGCGTDPFLCDNGECAYKAWLCDGDNDCGDNSDEMNCWGCGVERFTCDNGFCIERDRVCDGNNDCGDDSDEMDCEEELRTFGCKNAFVCTNGECISKPWVCDGEDDCGDYSDERDCGDPIRPVRLIGGRSPHEGRVEVFYNGQWGTICDNMWDDMDAKAVCAQLGVEGVSKARRAAFFGKGDGPILSYNTQCVGNETALAECDRSPWFVHECDHSKDAGVICDYSPSTLPFADDILGPCQDGFQYFNGSCFRYMVNDVNLSWWDAQRACRDMGSDLTSIRSVKEMQFVKFMLNQEWEDQVVMKNVYIGLTDLDVFGKYTWVDGSPLSYTDWKPLFEPEGKLNERCVMMGIESAHKTSDWENVPCNEYWADRFLCRTSSPGVRREKIWRDMSFQGLRLTYDTCSPAWYLIRSTCYKLISSPDDRGLDFEVAQNMCRSDGGDVAVVDTSDLLETIKFYLKYLWGLEKNQSVGVKASAVSHDSCQLIVRTMVDDSAGMGAPEWDINSRDCFLVSPTRYMCSSKPTEMANRCRPDDFLCANGACVLSDFVCDGADDCGDNSDEKQCDRGPSMFMCANGKYLPMAAYCDYMDQCGDKSDEILCKYPNCQAGDYRCLNGQCVPLDRRCDLVNDCLDGSDELSCQPRECKGILCSVNNTCISASAKCDGQVDCPGREDENGKLREDEQSCPGMPPDVQSDSCPFRCANGKCTDRSSLCIFDRDIYGSPRYCRDLTHLRYCERFQCPGMFKCERSYCIPLRMVCDGSRDCPGGEDELSCESFSCPGHYRCKVDGVCILQRQRCDGIVHCPTLMDDEKYCDGYRCPDGCRCEKGAIFCEGAGYRQVPNMDPQIRALFLSGNFIELKRASFQAFTMLGKLDLSSNSISNLPKGCFEGLQNVYELDLRKNRLERLEKNAFDGLTTLTKLYLDGNPLKEIKPGAFAGLNKIKSLNLSSMNIQILGKSTFIGLKGLKELYLQNNKIMSVTPGTFADLRTLHTLYTDSFKICCMATHVPVCLPAGDEFSSCNNLLDDTILSPVLWILGLTSFFGNAFVIIWCLRTKEKSRIVSFLVLNLAIADYLMGVYMLIIAAVDIYYRGQYISYDDYWRYSSLCQFAGFLYIVSVEMSLYALTIITIDRVISVYCAKHLRVRSACLINGLGWLIAGVLAILPVLGLPYFKGEFYGRTGVCLPIRLTNMFGTGWQYVVAIFVAVDSVLVLILMACMMTLLVATRWKEKLTATAGEKIAYELSTAYRLTWIIVPDLFTWTLFTVLGISSLCGIQILPSLSAWTIMFVLPINAAMNPFLYLVSFLRMKTRKTHHISKFLCNNQGFTVELPKHNNDNGLMVGTEMSDLKVPTTFISDSNHPTSELREFIQTVDSEPCNPPPRVVRVVADLGSQVGLGGLSTIERQRLPEITTFAGQRTEIDQSKERVTTEMRVLKKISNLGGHPNIVRQLIKMNENGSHITWILYTENDHDRLQDIAPQLTMDEVQTISHQISYALNFLHENNIRLNGISLDNILVERKPELRAIISDFSNAEEMSSFRMSDNDIAKDIKDWEEIRSTLV</sequence>
<feature type="disulfide bond" evidence="18">
    <location>
        <begin position="1242"/>
        <end position="1257"/>
    </location>
</feature>
<evidence type="ECO:0000256" key="18">
    <source>
        <dbReference type="PROSITE-ProRule" id="PRU00124"/>
    </source>
</evidence>
<dbReference type="GO" id="GO:0004672">
    <property type="term" value="F:protein kinase activity"/>
    <property type="evidence" value="ECO:0007669"/>
    <property type="project" value="InterPro"/>
</dbReference>
<dbReference type="GO" id="GO:0005524">
    <property type="term" value="F:ATP binding"/>
    <property type="evidence" value="ECO:0007669"/>
    <property type="project" value="InterPro"/>
</dbReference>
<organism evidence="27 28">
    <name type="scientific">Branchiostoma lanceolatum</name>
    <name type="common">Common lancelet</name>
    <name type="synonym">Amphioxus lanceolatum</name>
    <dbReference type="NCBI Taxonomy" id="7740"/>
    <lineage>
        <taxon>Eukaryota</taxon>
        <taxon>Metazoa</taxon>
        <taxon>Chordata</taxon>
        <taxon>Cephalochordata</taxon>
        <taxon>Leptocardii</taxon>
        <taxon>Amphioxiformes</taxon>
        <taxon>Branchiostomatidae</taxon>
        <taxon>Branchiostoma</taxon>
    </lineage>
</organism>
<feature type="disulfide bond" evidence="18">
    <location>
        <begin position="784"/>
        <end position="802"/>
    </location>
</feature>
<keyword evidence="8" id="KW-0677">Repeat</keyword>
<feature type="disulfide bond" evidence="18">
    <location>
        <begin position="680"/>
        <end position="695"/>
    </location>
</feature>
<evidence type="ECO:0000259" key="26">
    <source>
        <dbReference type="PROSITE" id="PS50287"/>
    </source>
</evidence>
<dbReference type="PANTHER" id="PTHR24372:SF77">
    <property type="entry name" value="G-PROTEIN COUPLED RECEPTORS FAMILY 1 PROFILE DOMAIN-CONTAINING PROTEIN"/>
    <property type="match status" value="1"/>
</dbReference>
<keyword evidence="28" id="KW-1185">Reference proteome</keyword>
<feature type="disulfide bond" evidence="18">
    <location>
        <begin position="1317"/>
        <end position="1332"/>
    </location>
</feature>
<dbReference type="SMART" id="SM00042">
    <property type="entry name" value="CUB"/>
    <property type="match status" value="1"/>
</dbReference>
<dbReference type="PROSITE" id="PS50287">
    <property type="entry name" value="SRCR_2"/>
    <property type="match status" value="1"/>
</dbReference>
<dbReference type="PROSITE" id="PS00420">
    <property type="entry name" value="SRCR_1"/>
    <property type="match status" value="1"/>
</dbReference>
<dbReference type="Pfam" id="PF00069">
    <property type="entry name" value="Pkinase"/>
    <property type="match status" value="1"/>
</dbReference>
<dbReference type="PRINTS" id="PR00261">
    <property type="entry name" value="LDLRECEPTOR"/>
</dbReference>
<dbReference type="InterPro" id="IPR017452">
    <property type="entry name" value="GPCR_Rhodpsn_7TM"/>
</dbReference>
<feature type="domain" description="C-type lectin" evidence="24">
    <location>
        <begin position="941"/>
        <end position="1061"/>
    </location>
</feature>
<dbReference type="SUPFAM" id="SSF56487">
    <property type="entry name" value="SRCR-like"/>
    <property type="match status" value="1"/>
</dbReference>
<dbReference type="InterPro" id="IPR011009">
    <property type="entry name" value="Kinase-like_dom_sf"/>
</dbReference>
<dbReference type="Gene3D" id="3.10.250.10">
    <property type="entry name" value="SRCR-like domain"/>
    <property type="match status" value="1"/>
</dbReference>
<dbReference type="PROSITE" id="PS50041">
    <property type="entry name" value="C_TYPE_LECTIN_2"/>
    <property type="match status" value="1"/>
</dbReference>
<feature type="disulfide bond" evidence="18">
    <location>
        <begin position="705"/>
        <end position="723"/>
    </location>
</feature>
<feature type="region of interest" description="Disordered" evidence="20">
    <location>
        <begin position="193"/>
        <end position="213"/>
    </location>
</feature>
<dbReference type="Pfam" id="PF13855">
    <property type="entry name" value="LRR_8"/>
    <property type="match status" value="2"/>
</dbReference>
<gene>
    <name evidence="27" type="primary">RXFP1</name>
    <name evidence="27" type="ORF">BLAG_LOCUS8353</name>
</gene>
<dbReference type="PROSITE" id="PS50068">
    <property type="entry name" value="LDLRA_2"/>
    <property type="match status" value="12"/>
</dbReference>
<evidence type="ECO:0000256" key="2">
    <source>
        <dbReference type="ARBA" id="ARBA00009931"/>
    </source>
</evidence>
<evidence type="ECO:0000259" key="23">
    <source>
        <dbReference type="PROSITE" id="PS50011"/>
    </source>
</evidence>
<keyword evidence="4" id="KW-0433">Leucine-rich repeat</keyword>
<dbReference type="Gene3D" id="1.10.510.10">
    <property type="entry name" value="Transferase(Phosphotransferase) domain 1"/>
    <property type="match status" value="1"/>
</dbReference>
<feature type="disulfide bond" evidence="18">
    <location>
        <begin position="594"/>
        <end position="612"/>
    </location>
</feature>
<feature type="disulfide bond" evidence="18">
    <location>
        <begin position="606"/>
        <end position="621"/>
    </location>
</feature>
<dbReference type="FunFam" id="3.80.10.10:FF:000770">
    <property type="entry name" value="Uncharacterized protein"/>
    <property type="match status" value="1"/>
</dbReference>
<feature type="disulfide bond" evidence="18">
    <location>
        <begin position="1278"/>
        <end position="1293"/>
    </location>
</feature>